<gene>
    <name evidence="1" type="ORF">JAZ07_22185</name>
</gene>
<dbReference type="InterPro" id="IPR051176">
    <property type="entry name" value="Cent_Immune-Sig_Mod"/>
</dbReference>
<evidence type="ECO:0000313" key="1">
    <source>
        <dbReference type="EMBL" id="MCG7949055.1"/>
    </source>
</evidence>
<dbReference type="Pfam" id="PF00498">
    <property type="entry name" value="FHA"/>
    <property type="match status" value="2"/>
</dbReference>
<sequence length="781" mass="87693">MKVTLKALTEKRLASIVVNDVLLPIGSNEVEFRDLPENYRQQLSERHARIFQDQETIYVVELGSDQGTTLNGDALGTSPVELADGDILIFGVDLAYKIGIEATDFRPGLAETEVNLLLTPSDTHYNLDPVSIQQLPFLIGKEQPALASWAEKQPYAFSFLSRRHAQLSRDGDNILIEDLSSTNGTWVNGERERGSTRSLQSGDTIAFGQEGVSFRFELLPVSKTNSLPQGTILVSKADSFLDIYCESSPGDVQAESENIASDIVQEEQLQQDKQLMPGLNSSQLTKLQKAVAAALLMVCVFVVVYLFNQDERPKQIQSLLAEDKSKQAMLLAQAFLLENPQHVKVRQAMQQAMMDSVIPEWLSAYQQQNFSKATQLIEALQQRLGEMDKPEWTGTLLWVAEAAEFRQATGDFKQTSLFVDETTLSDLLERSTRPASQQTPVLRSVIEKYPDLKPVYHEALSTLRLMKNHANTYLPVIENLKGEVKQALLSGELTGLAETVQDFSDRYPGIKGADELLRDLRQFRSVSTALNEKNLRAFAELRAELSFKTPLFQGAAKRQFTQLKDAKEMARRFSVARDHWARGESEPALSEMERLAAGPWGASAVELINQWQNQLQEFEMLSSSEAADLNSTQYANRLSVLYLSLHAAEDKWLRQQVFERLQPLESEIKTLAAERLQEAQAAWQSYQADRGGIDSSMRLEPRVTSRFRKQAEHLQTAMLRAENARELGFFLDDEVQAQAESLYKDISEEAIRQHLALDRLTSVLEPAVVNAKLALIPVPEE</sequence>
<name>A0A9E4U4T0_9GAMM</name>
<evidence type="ECO:0000313" key="2">
    <source>
        <dbReference type="Proteomes" id="UP000886667"/>
    </source>
</evidence>
<dbReference type="Gene3D" id="2.60.200.20">
    <property type="match status" value="2"/>
</dbReference>
<accession>A0A9E4U4T0</accession>
<dbReference type="Proteomes" id="UP000886667">
    <property type="component" value="Unassembled WGS sequence"/>
</dbReference>
<dbReference type="InterPro" id="IPR008984">
    <property type="entry name" value="SMAD_FHA_dom_sf"/>
</dbReference>
<comment type="caution">
    <text evidence="1">The sequence shown here is derived from an EMBL/GenBank/DDBJ whole genome shotgun (WGS) entry which is preliminary data.</text>
</comment>
<reference evidence="1" key="1">
    <citation type="journal article" date="2021" name="Proc. Natl. Acad. Sci. U.S.A.">
        <title>Global biogeography of chemosynthetic symbionts reveals both localized and globally distributed symbiont groups. .</title>
        <authorList>
            <person name="Osvatic J.T."/>
            <person name="Wilkins L.G.E."/>
            <person name="Leibrecht L."/>
            <person name="Leray M."/>
            <person name="Zauner S."/>
            <person name="Polzin J."/>
            <person name="Camacho Y."/>
            <person name="Gros O."/>
            <person name="van Gils J.A."/>
            <person name="Eisen J.A."/>
            <person name="Petersen J.M."/>
            <person name="Yuen B."/>
        </authorList>
    </citation>
    <scope>NUCLEOTIDE SEQUENCE</scope>
    <source>
        <strain evidence="1">MAGclacostrist064TRANS</strain>
    </source>
</reference>
<dbReference type="PANTHER" id="PTHR15715:SF37">
    <property type="entry name" value="LD47843P"/>
    <property type="match status" value="1"/>
</dbReference>
<organism evidence="1 2">
    <name type="scientific">Candidatus Thiodiazotropha taylori</name>
    <dbReference type="NCBI Taxonomy" id="2792791"/>
    <lineage>
        <taxon>Bacteria</taxon>
        <taxon>Pseudomonadati</taxon>
        <taxon>Pseudomonadota</taxon>
        <taxon>Gammaproteobacteria</taxon>
        <taxon>Chromatiales</taxon>
        <taxon>Sedimenticolaceae</taxon>
        <taxon>Candidatus Thiodiazotropha</taxon>
    </lineage>
</organism>
<protein>
    <submittedName>
        <fullName evidence="1">FHA domain-containing protein</fullName>
    </submittedName>
</protein>
<dbReference type="PROSITE" id="PS50006">
    <property type="entry name" value="FHA_DOMAIN"/>
    <property type="match status" value="2"/>
</dbReference>
<dbReference type="EMBL" id="JAEPCM010000843">
    <property type="protein sequence ID" value="MCG7949055.1"/>
    <property type="molecule type" value="Genomic_DNA"/>
</dbReference>
<proteinExistence type="predicted"/>
<dbReference type="AlphaFoldDB" id="A0A9E4U4T0"/>
<dbReference type="InterPro" id="IPR000253">
    <property type="entry name" value="FHA_dom"/>
</dbReference>
<dbReference type="CDD" id="cd00060">
    <property type="entry name" value="FHA"/>
    <property type="match status" value="2"/>
</dbReference>
<dbReference type="PANTHER" id="PTHR15715">
    <property type="entry name" value="CENTROSOMAL PROTEIN OF 170 KDA"/>
    <property type="match status" value="1"/>
</dbReference>
<dbReference type="SUPFAM" id="SSF49879">
    <property type="entry name" value="SMAD/FHA domain"/>
    <property type="match status" value="2"/>
</dbReference>
<dbReference type="SMART" id="SM00240">
    <property type="entry name" value="FHA"/>
    <property type="match status" value="2"/>
</dbReference>